<dbReference type="EMBL" id="CM046130">
    <property type="protein sequence ID" value="KAI8431646.1"/>
    <property type="molecule type" value="Genomic_DNA"/>
</dbReference>
<sequence>MLGTSIGFMLEEHVHQGQRPMVKCGECGKRLGAASLATHVKYVHRKLPQKPRHRKRPATST</sequence>
<dbReference type="Proteomes" id="UP001064048">
    <property type="component" value="Chromosome 30"/>
</dbReference>
<reference evidence="1 2" key="1">
    <citation type="journal article" date="2022" name="Genome Biol. Evol.">
        <title>The Spruce Budworm Genome: Reconstructing the Evolutionary History of Antifreeze Proteins.</title>
        <authorList>
            <person name="Beliveau C."/>
            <person name="Gagne P."/>
            <person name="Picq S."/>
            <person name="Vernygora O."/>
            <person name="Keeling C.I."/>
            <person name="Pinkney K."/>
            <person name="Doucet D."/>
            <person name="Wen F."/>
            <person name="Johnston J.S."/>
            <person name="Maaroufi H."/>
            <person name="Boyle B."/>
            <person name="Laroche J."/>
            <person name="Dewar K."/>
            <person name="Juretic N."/>
            <person name="Blackburn G."/>
            <person name="Nisole A."/>
            <person name="Brunet B."/>
            <person name="Brandao M."/>
            <person name="Lumley L."/>
            <person name="Duan J."/>
            <person name="Quan G."/>
            <person name="Lucarotti C.J."/>
            <person name="Roe A.D."/>
            <person name="Sperling F.A.H."/>
            <person name="Levesque R.C."/>
            <person name="Cusson M."/>
        </authorList>
    </citation>
    <scope>NUCLEOTIDE SEQUENCE [LARGE SCALE GENOMIC DNA]</scope>
    <source>
        <strain evidence="1">Glfc:IPQL:Cfum</strain>
    </source>
</reference>
<accession>A0ACC0K5G9</accession>
<proteinExistence type="predicted"/>
<evidence type="ECO:0000313" key="2">
    <source>
        <dbReference type="Proteomes" id="UP001064048"/>
    </source>
</evidence>
<protein>
    <submittedName>
        <fullName evidence="1">Uncharacterized protein</fullName>
    </submittedName>
</protein>
<organism evidence="1 2">
    <name type="scientific">Choristoneura fumiferana</name>
    <name type="common">Spruce budworm moth</name>
    <name type="synonym">Archips fumiferana</name>
    <dbReference type="NCBI Taxonomy" id="7141"/>
    <lineage>
        <taxon>Eukaryota</taxon>
        <taxon>Metazoa</taxon>
        <taxon>Ecdysozoa</taxon>
        <taxon>Arthropoda</taxon>
        <taxon>Hexapoda</taxon>
        <taxon>Insecta</taxon>
        <taxon>Pterygota</taxon>
        <taxon>Neoptera</taxon>
        <taxon>Endopterygota</taxon>
        <taxon>Lepidoptera</taxon>
        <taxon>Glossata</taxon>
        <taxon>Ditrysia</taxon>
        <taxon>Tortricoidea</taxon>
        <taxon>Tortricidae</taxon>
        <taxon>Tortricinae</taxon>
        <taxon>Choristoneura</taxon>
    </lineage>
</organism>
<keyword evidence="2" id="KW-1185">Reference proteome</keyword>
<name>A0ACC0K5G9_CHOFU</name>
<gene>
    <name evidence="1" type="ORF">MSG28_016125</name>
</gene>
<evidence type="ECO:0000313" key="1">
    <source>
        <dbReference type="EMBL" id="KAI8431646.1"/>
    </source>
</evidence>
<comment type="caution">
    <text evidence="1">The sequence shown here is derived from an EMBL/GenBank/DDBJ whole genome shotgun (WGS) entry which is preliminary data.</text>
</comment>